<keyword evidence="1" id="KW-1133">Transmembrane helix</keyword>
<dbReference type="Pfam" id="PF10734">
    <property type="entry name" value="DUF2523"/>
    <property type="match status" value="1"/>
</dbReference>
<proteinExistence type="predicted"/>
<keyword evidence="1" id="KW-0812">Transmembrane</keyword>
<reference evidence="2" key="1">
    <citation type="submission" date="2022-09" db="EMBL/GenBank/DDBJ databases">
        <title>Intensive care unit water sources are persistently colonized with multi-drug resistant bacteria and are the site of extensive horizontal gene transfer of antibiotic resistance genes.</title>
        <authorList>
            <person name="Diorio-Toth L."/>
        </authorList>
    </citation>
    <scope>NUCLEOTIDE SEQUENCE</scope>
    <source>
        <strain evidence="2">GD04130</strain>
    </source>
</reference>
<evidence type="ECO:0000256" key="1">
    <source>
        <dbReference type="SAM" id="Phobius"/>
    </source>
</evidence>
<dbReference type="RefSeq" id="WP_279860511.1">
    <property type="nucleotide sequence ID" value="NZ_JAODZU010000021.1"/>
</dbReference>
<dbReference type="AlphaFoldDB" id="A0AA42I1Y6"/>
<evidence type="ECO:0000313" key="3">
    <source>
        <dbReference type="Proteomes" id="UP001158297"/>
    </source>
</evidence>
<comment type="caution">
    <text evidence="2">The sequence shown here is derived from an EMBL/GenBank/DDBJ whole genome shotgun (WGS) entry which is preliminary data.</text>
</comment>
<feature type="transmembrane region" description="Helical" evidence="1">
    <location>
        <begin position="12"/>
        <end position="33"/>
    </location>
</feature>
<sequence>MGAAITMVLGKIVGLAAFIGKLAVAAFAAFWLLSTDLGCWLVEQLLSFAVEMIAEMDVSEFQQAATAWGSLPGEVLNILGLLKAGWAASIIVTAIGIRLVLQLIPGTRLGS</sequence>
<feature type="transmembrane region" description="Helical" evidence="1">
    <location>
        <begin position="78"/>
        <end position="101"/>
    </location>
</feature>
<protein>
    <submittedName>
        <fullName evidence="2">DUF2523 family protein</fullName>
    </submittedName>
</protein>
<keyword evidence="1" id="KW-0472">Membrane</keyword>
<gene>
    <name evidence="2" type="ORF">N7330_15870</name>
</gene>
<evidence type="ECO:0000313" key="2">
    <source>
        <dbReference type="EMBL" id="MDH0364515.1"/>
    </source>
</evidence>
<organism evidence="2 3">
    <name type="scientific">Comamonas aquatica</name>
    <dbReference type="NCBI Taxonomy" id="225991"/>
    <lineage>
        <taxon>Bacteria</taxon>
        <taxon>Pseudomonadati</taxon>
        <taxon>Pseudomonadota</taxon>
        <taxon>Betaproteobacteria</taxon>
        <taxon>Burkholderiales</taxon>
        <taxon>Comamonadaceae</taxon>
        <taxon>Comamonas</taxon>
    </lineage>
</organism>
<name>A0AA42I1Y6_9BURK</name>
<dbReference type="Proteomes" id="UP001158297">
    <property type="component" value="Unassembled WGS sequence"/>
</dbReference>
<dbReference type="InterPro" id="IPR019670">
    <property type="entry name" value="DUF2523"/>
</dbReference>
<dbReference type="EMBL" id="JAODZU010000021">
    <property type="protein sequence ID" value="MDH0364515.1"/>
    <property type="molecule type" value="Genomic_DNA"/>
</dbReference>
<accession>A0AA42I1Y6</accession>